<keyword evidence="4" id="KW-1185">Reference proteome</keyword>
<feature type="region of interest" description="Disordered" evidence="1">
    <location>
        <begin position="210"/>
        <end position="252"/>
    </location>
</feature>
<dbReference type="Proteomes" id="UP000635477">
    <property type="component" value="Unassembled WGS sequence"/>
</dbReference>
<reference evidence="3" key="1">
    <citation type="journal article" date="2020" name="BMC Genomics">
        <title>Correction to: Identification and distribution of gene clusters required for synthesis of sphingolipid metabolism inhibitors in diverse species of the filamentous fungus Fusarium.</title>
        <authorList>
            <person name="Kim H.S."/>
            <person name="Lohmar J.M."/>
            <person name="Busman M."/>
            <person name="Brown D.W."/>
            <person name="Naumann T.A."/>
            <person name="Divon H.H."/>
            <person name="Lysoe E."/>
            <person name="Uhlig S."/>
            <person name="Proctor R.H."/>
        </authorList>
    </citation>
    <scope>NUCLEOTIDE SEQUENCE</scope>
    <source>
        <strain evidence="3">NRRL 22465</strain>
    </source>
</reference>
<protein>
    <submittedName>
        <fullName evidence="3">Uncharacterized protein</fullName>
    </submittedName>
</protein>
<evidence type="ECO:0000313" key="3">
    <source>
        <dbReference type="EMBL" id="KAF4982372.1"/>
    </source>
</evidence>
<evidence type="ECO:0000313" key="4">
    <source>
        <dbReference type="Proteomes" id="UP000635477"/>
    </source>
</evidence>
<feature type="compositionally biased region" description="Polar residues" evidence="1">
    <location>
        <begin position="157"/>
        <end position="176"/>
    </location>
</feature>
<accession>A0A8H4US56</accession>
<feature type="signal peptide" evidence="2">
    <location>
        <begin position="1"/>
        <end position="17"/>
    </location>
</feature>
<feature type="compositionally biased region" description="Basic and acidic residues" evidence="1">
    <location>
        <begin position="218"/>
        <end position="228"/>
    </location>
</feature>
<feature type="region of interest" description="Disordered" evidence="1">
    <location>
        <begin position="157"/>
        <end position="184"/>
    </location>
</feature>
<gene>
    <name evidence="3" type="ORF">FZEAL_1991</name>
</gene>
<feature type="chain" id="PRO_5034232802" evidence="2">
    <location>
        <begin position="18"/>
        <end position="280"/>
    </location>
</feature>
<evidence type="ECO:0000256" key="1">
    <source>
        <dbReference type="SAM" id="MobiDB-lite"/>
    </source>
</evidence>
<comment type="caution">
    <text evidence="3">The sequence shown here is derived from an EMBL/GenBank/DDBJ whole genome shotgun (WGS) entry which is preliminary data.</text>
</comment>
<name>A0A8H4US56_9HYPO</name>
<dbReference type="OrthoDB" id="5065260at2759"/>
<keyword evidence="2" id="KW-0732">Signal</keyword>
<evidence type="ECO:0000256" key="2">
    <source>
        <dbReference type="SAM" id="SignalP"/>
    </source>
</evidence>
<sequence>MKFILLLGAQWSAQATAQRYTYTTQTMTECFSTTQANFGPAAPTQGADKYWTVEMPECQDCHCPDCAYTHTYTTTLDVFYPSGIAKYPYSIKEVYRGMSTMPVDATPTVMPYGFTSAVETCNNCGDEPLEATMTYPRGGSPFQENVPTATAAANTNFERPSTLQTKVASQETTAVPSSDEENAPLQTATLENTFVEHKVTKFHRPGLELADSSLESDTGLKVDQDEPKTSGSPSDELKNYSYMGSESAAAPSKVVDGGAGSLRPAAGVGVVLLLPLALLL</sequence>
<reference evidence="3" key="2">
    <citation type="submission" date="2020-05" db="EMBL/GenBank/DDBJ databases">
        <authorList>
            <person name="Kim H.-S."/>
            <person name="Proctor R.H."/>
            <person name="Brown D.W."/>
        </authorList>
    </citation>
    <scope>NUCLEOTIDE SEQUENCE</scope>
    <source>
        <strain evidence="3">NRRL 22465</strain>
    </source>
</reference>
<dbReference type="EMBL" id="JABEYC010000122">
    <property type="protein sequence ID" value="KAF4982372.1"/>
    <property type="molecule type" value="Genomic_DNA"/>
</dbReference>
<proteinExistence type="predicted"/>
<organism evidence="3 4">
    <name type="scientific">Fusarium zealandicum</name>
    <dbReference type="NCBI Taxonomy" id="1053134"/>
    <lineage>
        <taxon>Eukaryota</taxon>
        <taxon>Fungi</taxon>
        <taxon>Dikarya</taxon>
        <taxon>Ascomycota</taxon>
        <taxon>Pezizomycotina</taxon>
        <taxon>Sordariomycetes</taxon>
        <taxon>Hypocreomycetidae</taxon>
        <taxon>Hypocreales</taxon>
        <taxon>Nectriaceae</taxon>
        <taxon>Fusarium</taxon>
        <taxon>Fusarium staphyleae species complex</taxon>
    </lineage>
</organism>
<dbReference type="AlphaFoldDB" id="A0A8H4US56"/>